<protein>
    <submittedName>
        <fullName evidence="2">Bro17</fullName>
    </submittedName>
</protein>
<evidence type="ECO:0000313" key="2">
    <source>
        <dbReference type="EMBL" id="AYD68256.1"/>
    </source>
</evidence>
<evidence type="ECO:0000259" key="1">
    <source>
        <dbReference type="PROSITE" id="PS51750"/>
    </source>
</evidence>
<sequence length="506" mass="57612">MSIVRKSYSVPDGKSFDVYIFVDDNGDLLFKAKDVAVALEYKNSDDAIRKRVDDCDKITWDKIPATGGDLVTPPNWHPKTMFINESGLYSLVLSSRKKEAKLFRRWVTIEVLPTICRTGGYNIRDRNGTTIAEYDKKLADAQMELMKSQLLVANLQTQLSNHGIEMTQTVAKYDGRIADLQLENEKVVSKYDARIAELQLENEKTISALKSEHQREIALLKEHEFKLHLALRDMMGNANNATAQFFANALLANDNIAENDELRSKITNMRDRVSPALHNRPDKREVVSVHEYVNSALQTVIRCTRSQRKEMDNLDNIRKRYAQLPIGVSTPSKRYRWLAKALKVSEMECANVVTVRNRVRADNPHLFYGLPYVNKCKTEMIPLTEAQLRAKYAEDVRMCERNLKSCAYAIAEFEALGLADADDCVRKCLVDPARASTLVRDALERVVRDLERETEVVGEPVRRDNASERYTAEQLRNCVQNYGNYCINNVFNINFFAGASPAAILQ</sequence>
<accession>A0A386JAM6</accession>
<proteinExistence type="predicted"/>
<reference evidence="2 3" key="1">
    <citation type="journal article" date="2017" name="Virol. Sin.">
        <title>Genome analysis of Heliothis virescens ascovirus 3h isolated from China.</title>
        <authorList>
            <person name="Huang G.H."/>
            <person name="Hou D.H."/>
            <person name="Wang M."/>
            <person name="Cheng X.W."/>
            <person name="Hu Z."/>
        </authorList>
    </citation>
    <scope>NUCLEOTIDE SEQUENCE [LARGE SCALE GENOMIC DNA]</scope>
    <source>
        <strain evidence="2">HvAV-3h</strain>
    </source>
</reference>
<dbReference type="Pfam" id="PF02498">
    <property type="entry name" value="Bro-N"/>
    <property type="match status" value="1"/>
</dbReference>
<dbReference type="PANTHER" id="PTHR36180">
    <property type="entry name" value="DNA-BINDING PROTEIN-RELATED-RELATED"/>
    <property type="match status" value="1"/>
</dbReference>
<organism evidence="2 3">
    <name type="scientific">Heliothis virescens ascovirus 3h</name>
    <dbReference type="NCBI Taxonomy" id="1268039"/>
    <lineage>
        <taxon>Viruses</taxon>
        <taxon>Varidnaviria</taxon>
        <taxon>Bamfordvirae</taxon>
        <taxon>Nucleocytoviricota</taxon>
        <taxon>Megaviricetes</taxon>
        <taxon>Pimascovirales</taxon>
        <taxon>Pimascovirales incertae sedis</taxon>
        <taxon>Ascoviridae</taxon>
        <taxon>Ascovirus</taxon>
    </lineage>
</organism>
<dbReference type="SMART" id="SM01040">
    <property type="entry name" value="Bro-N"/>
    <property type="match status" value="1"/>
</dbReference>
<feature type="domain" description="Bro-N" evidence="1">
    <location>
        <begin position="17"/>
        <end position="119"/>
    </location>
</feature>
<evidence type="ECO:0000313" key="3">
    <source>
        <dbReference type="Proteomes" id="UP000316643"/>
    </source>
</evidence>
<dbReference type="Proteomes" id="UP000316643">
    <property type="component" value="Genome"/>
</dbReference>
<name>A0A386JAM6_9VIRU</name>
<dbReference type="InterPro" id="IPR003497">
    <property type="entry name" value="BRO_N_domain"/>
</dbReference>
<dbReference type="PROSITE" id="PS51750">
    <property type="entry name" value="BRO_N"/>
    <property type="match status" value="1"/>
</dbReference>
<dbReference type="EMBL" id="KU170628">
    <property type="protein sequence ID" value="AYD68256.1"/>
    <property type="molecule type" value="Genomic_DNA"/>
</dbReference>
<dbReference type="PANTHER" id="PTHR36180:SF2">
    <property type="entry name" value="BRO FAMILY PROTEIN"/>
    <property type="match status" value="1"/>
</dbReference>